<protein>
    <submittedName>
        <fullName evidence="2">Uncharacterized protein</fullName>
    </submittedName>
</protein>
<comment type="caution">
    <text evidence="2">The sequence shown here is derived from an EMBL/GenBank/DDBJ whole genome shotgun (WGS) entry which is preliminary data.</text>
</comment>
<evidence type="ECO:0000313" key="2">
    <source>
        <dbReference type="EMBL" id="KAG2628645.1"/>
    </source>
</evidence>
<accession>A0A8T0V318</accession>
<sequence length="45" mass="4951">MQGIVSFRHGGVDTFSVRTLVDNYEDGERQSSLHSTQALSGRRGV</sequence>
<evidence type="ECO:0000313" key="3">
    <source>
        <dbReference type="Proteomes" id="UP000823388"/>
    </source>
</evidence>
<dbReference type="EMBL" id="CM029041">
    <property type="protein sequence ID" value="KAG2628645.1"/>
    <property type="molecule type" value="Genomic_DNA"/>
</dbReference>
<evidence type="ECO:0000256" key="1">
    <source>
        <dbReference type="SAM" id="MobiDB-lite"/>
    </source>
</evidence>
<dbReference type="AlphaFoldDB" id="A0A8T0V318"/>
<proteinExistence type="predicted"/>
<gene>
    <name evidence="2" type="ORF">PVAP13_3KG269100</name>
</gene>
<reference evidence="2" key="1">
    <citation type="submission" date="2020-05" db="EMBL/GenBank/DDBJ databases">
        <title>WGS assembly of Panicum virgatum.</title>
        <authorList>
            <person name="Lovell J.T."/>
            <person name="Jenkins J."/>
            <person name="Shu S."/>
            <person name="Juenger T.E."/>
            <person name="Schmutz J."/>
        </authorList>
    </citation>
    <scope>NUCLEOTIDE SEQUENCE</scope>
    <source>
        <strain evidence="2">AP13</strain>
    </source>
</reference>
<dbReference type="Proteomes" id="UP000823388">
    <property type="component" value="Chromosome 3K"/>
</dbReference>
<feature type="region of interest" description="Disordered" evidence="1">
    <location>
        <begin position="26"/>
        <end position="45"/>
    </location>
</feature>
<organism evidence="2 3">
    <name type="scientific">Panicum virgatum</name>
    <name type="common">Blackwell switchgrass</name>
    <dbReference type="NCBI Taxonomy" id="38727"/>
    <lineage>
        <taxon>Eukaryota</taxon>
        <taxon>Viridiplantae</taxon>
        <taxon>Streptophyta</taxon>
        <taxon>Embryophyta</taxon>
        <taxon>Tracheophyta</taxon>
        <taxon>Spermatophyta</taxon>
        <taxon>Magnoliopsida</taxon>
        <taxon>Liliopsida</taxon>
        <taxon>Poales</taxon>
        <taxon>Poaceae</taxon>
        <taxon>PACMAD clade</taxon>
        <taxon>Panicoideae</taxon>
        <taxon>Panicodae</taxon>
        <taxon>Paniceae</taxon>
        <taxon>Panicinae</taxon>
        <taxon>Panicum</taxon>
        <taxon>Panicum sect. Hiantes</taxon>
    </lineage>
</organism>
<keyword evidence="3" id="KW-1185">Reference proteome</keyword>
<name>A0A8T0V318_PANVG</name>